<keyword evidence="2" id="KW-0805">Transcription regulation</keyword>
<keyword evidence="3" id="KW-0238">DNA-binding</keyword>
<dbReference type="AlphaFoldDB" id="Q6ALN5"/>
<dbReference type="STRING" id="177439.DP2011"/>
<dbReference type="EMBL" id="CR522870">
    <property type="protein sequence ID" value="CAG36740.1"/>
    <property type="molecule type" value="Genomic_DNA"/>
</dbReference>
<dbReference type="GO" id="GO:0003677">
    <property type="term" value="F:DNA binding"/>
    <property type="evidence" value="ECO:0007669"/>
    <property type="project" value="UniProtKB-KW"/>
</dbReference>
<sequence length="126" mass="14361">MEFISEKLTNYALWLRVSPVPHLGYGRLAISCCWQDYPAYELQPVEISDEEAMLIDTAIARLRQRKASVAEALMVYYLSKENTSYVARELGMDRRKVTQLVSMGESWVAAWLEKDSESSSSSICID</sequence>
<name>Q6ALN5_DESPS</name>
<evidence type="ECO:0000256" key="1">
    <source>
        <dbReference type="ARBA" id="ARBA00010234"/>
    </source>
</evidence>
<organism evidence="5 6">
    <name type="scientific">Desulfotalea psychrophila (strain LSv54 / DSM 12343)</name>
    <dbReference type="NCBI Taxonomy" id="177439"/>
    <lineage>
        <taxon>Bacteria</taxon>
        <taxon>Pseudomonadati</taxon>
        <taxon>Thermodesulfobacteriota</taxon>
        <taxon>Desulfobulbia</taxon>
        <taxon>Desulfobulbales</taxon>
        <taxon>Desulfocapsaceae</taxon>
        <taxon>Desulfotalea</taxon>
    </lineage>
</organism>
<accession>Q6ALN5</accession>
<protein>
    <recommendedName>
        <fullName evidence="7">RNA polymerase sigma factor 70 region 4 type 2 domain-containing protein</fullName>
    </recommendedName>
</protein>
<evidence type="ECO:0000256" key="3">
    <source>
        <dbReference type="ARBA" id="ARBA00023125"/>
    </source>
</evidence>
<reference evidence="6" key="1">
    <citation type="journal article" date="2004" name="Environ. Microbiol.">
        <title>The genome of Desulfotalea psychrophila, a sulfate-reducing bacterium from permanently cold Arctic sediments.</title>
        <authorList>
            <person name="Rabus R."/>
            <person name="Ruepp A."/>
            <person name="Frickey T."/>
            <person name="Rattei T."/>
            <person name="Fartmann B."/>
            <person name="Stark M."/>
            <person name="Bauer M."/>
            <person name="Zibat A."/>
            <person name="Lombardot T."/>
            <person name="Becker I."/>
            <person name="Amann J."/>
            <person name="Gellner K."/>
            <person name="Teeling H."/>
            <person name="Leuschner W.D."/>
            <person name="Gloeckner F.-O."/>
            <person name="Lupas A.N."/>
            <person name="Amann R."/>
            <person name="Klenk H.-P."/>
        </authorList>
    </citation>
    <scope>NUCLEOTIDE SEQUENCE [LARGE SCALE GENOMIC DNA]</scope>
    <source>
        <strain evidence="6">DSM 12343 / LSv54</strain>
    </source>
</reference>
<keyword evidence="6" id="KW-1185">Reference proteome</keyword>
<gene>
    <name evidence="5" type="ordered locus">DP2011</name>
</gene>
<evidence type="ECO:0000256" key="4">
    <source>
        <dbReference type="ARBA" id="ARBA00023163"/>
    </source>
</evidence>
<dbReference type="Pfam" id="PF06530">
    <property type="entry name" value="Phage_antitermQ"/>
    <property type="match status" value="1"/>
</dbReference>
<dbReference type="RefSeq" id="WP_011189252.1">
    <property type="nucleotide sequence ID" value="NC_006138.1"/>
</dbReference>
<evidence type="ECO:0008006" key="7">
    <source>
        <dbReference type="Google" id="ProtNLM"/>
    </source>
</evidence>
<evidence type="ECO:0000313" key="6">
    <source>
        <dbReference type="Proteomes" id="UP000000602"/>
    </source>
</evidence>
<evidence type="ECO:0000313" key="5">
    <source>
        <dbReference type="EMBL" id="CAG36740.1"/>
    </source>
</evidence>
<dbReference type="GO" id="GO:0060567">
    <property type="term" value="P:negative regulation of termination of DNA-templated transcription"/>
    <property type="evidence" value="ECO:0007669"/>
    <property type="project" value="InterPro"/>
</dbReference>
<evidence type="ECO:0000256" key="2">
    <source>
        <dbReference type="ARBA" id="ARBA00023015"/>
    </source>
</evidence>
<dbReference type="KEGG" id="dps:DP2011"/>
<keyword evidence="4" id="KW-0804">Transcription</keyword>
<proteinExistence type="inferred from homology"/>
<comment type="similarity">
    <text evidence="1">Belongs to the phage antitermination Q type 1 family.</text>
</comment>
<dbReference type="HOGENOM" id="CLU_1977944_0_0_7"/>
<dbReference type="Proteomes" id="UP000000602">
    <property type="component" value="Chromosome"/>
</dbReference>
<dbReference type="InterPro" id="IPR010534">
    <property type="entry name" value="Phage_933W_GpQ"/>
</dbReference>
<dbReference type="OrthoDB" id="5875393at2"/>